<evidence type="ECO:0000313" key="3">
    <source>
        <dbReference type="Proteomes" id="UP000250235"/>
    </source>
</evidence>
<dbReference type="Proteomes" id="UP000250235">
    <property type="component" value="Unassembled WGS sequence"/>
</dbReference>
<gene>
    <name evidence="2" type="ORF">F511_19872</name>
</gene>
<name>A0A2Z7AF66_9LAMI</name>
<protein>
    <submittedName>
        <fullName evidence="2">Triphosphate tunel metalloenzyme 3-like</fullName>
    </submittedName>
</protein>
<evidence type="ECO:0000256" key="1">
    <source>
        <dbReference type="SAM" id="MobiDB-lite"/>
    </source>
</evidence>
<dbReference type="EMBL" id="KV018135">
    <property type="protein sequence ID" value="KZV17571.1"/>
    <property type="molecule type" value="Genomic_DNA"/>
</dbReference>
<dbReference type="AlphaFoldDB" id="A0A2Z7AF66"/>
<organism evidence="2 3">
    <name type="scientific">Dorcoceras hygrometricum</name>
    <dbReference type="NCBI Taxonomy" id="472368"/>
    <lineage>
        <taxon>Eukaryota</taxon>
        <taxon>Viridiplantae</taxon>
        <taxon>Streptophyta</taxon>
        <taxon>Embryophyta</taxon>
        <taxon>Tracheophyta</taxon>
        <taxon>Spermatophyta</taxon>
        <taxon>Magnoliopsida</taxon>
        <taxon>eudicotyledons</taxon>
        <taxon>Gunneridae</taxon>
        <taxon>Pentapetalae</taxon>
        <taxon>asterids</taxon>
        <taxon>lamiids</taxon>
        <taxon>Lamiales</taxon>
        <taxon>Gesneriaceae</taxon>
        <taxon>Didymocarpoideae</taxon>
        <taxon>Trichosporeae</taxon>
        <taxon>Loxocarpinae</taxon>
        <taxon>Dorcoceras</taxon>
    </lineage>
</organism>
<keyword evidence="3" id="KW-1185">Reference proteome</keyword>
<sequence length="55" mass="6438">MHVVVAKTCKKVHGRPRIHGNIKDHFGLGSHPVTKRERRTHSSRKREEHMTVHHT</sequence>
<accession>A0A2Z7AF66</accession>
<feature type="compositionally biased region" description="Basic and acidic residues" evidence="1">
    <location>
        <begin position="45"/>
        <end position="55"/>
    </location>
</feature>
<feature type="region of interest" description="Disordered" evidence="1">
    <location>
        <begin position="14"/>
        <end position="55"/>
    </location>
</feature>
<evidence type="ECO:0000313" key="2">
    <source>
        <dbReference type="EMBL" id="KZV17571.1"/>
    </source>
</evidence>
<reference evidence="2 3" key="1">
    <citation type="journal article" date="2015" name="Proc. Natl. Acad. Sci. U.S.A.">
        <title>The resurrection genome of Boea hygrometrica: A blueprint for survival of dehydration.</title>
        <authorList>
            <person name="Xiao L."/>
            <person name="Yang G."/>
            <person name="Zhang L."/>
            <person name="Yang X."/>
            <person name="Zhao S."/>
            <person name="Ji Z."/>
            <person name="Zhou Q."/>
            <person name="Hu M."/>
            <person name="Wang Y."/>
            <person name="Chen M."/>
            <person name="Xu Y."/>
            <person name="Jin H."/>
            <person name="Xiao X."/>
            <person name="Hu G."/>
            <person name="Bao F."/>
            <person name="Hu Y."/>
            <person name="Wan P."/>
            <person name="Li L."/>
            <person name="Deng X."/>
            <person name="Kuang T."/>
            <person name="Xiang C."/>
            <person name="Zhu J.K."/>
            <person name="Oliver M.J."/>
            <person name="He Y."/>
        </authorList>
    </citation>
    <scope>NUCLEOTIDE SEQUENCE [LARGE SCALE GENOMIC DNA]</scope>
    <source>
        <strain evidence="3">cv. XS01</strain>
    </source>
</reference>
<proteinExistence type="predicted"/>